<proteinExistence type="predicted"/>
<reference evidence="1 2" key="1">
    <citation type="submission" date="2014-07" db="EMBL/GenBank/DDBJ databases">
        <title>Draft Genome Sequences of Environmental Pseudomonas syringae strains.</title>
        <authorList>
            <person name="Baltrus D.A."/>
            <person name="Berge O."/>
            <person name="Morris C."/>
        </authorList>
    </citation>
    <scope>NUCLEOTIDE SEQUENCE [LARGE SCALE GENOMIC DNA]</scope>
    <source>
        <strain evidence="1 2">GAW0119</strain>
    </source>
</reference>
<dbReference type="PATRIC" id="fig|317.175.peg.1939"/>
<accession>A0A085VM36</accession>
<keyword evidence="2" id="KW-1185">Reference proteome</keyword>
<dbReference type="Proteomes" id="UP000028631">
    <property type="component" value="Unassembled WGS sequence"/>
</dbReference>
<sequence length="83" mass="9624">MAKVILMNKNDEFRYTLHHALVALDCATVEMMKLVCRGVSLDSSEWSKVLSLHSERYKILQEMLFPLEHATSEPIMPHVCEYD</sequence>
<protein>
    <submittedName>
        <fullName evidence="1">Uncharacterized protein</fullName>
    </submittedName>
</protein>
<organism evidence="1 2">
    <name type="scientific">Pseudomonas syringae</name>
    <dbReference type="NCBI Taxonomy" id="317"/>
    <lineage>
        <taxon>Bacteria</taxon>
        <taxon>Pseudomonadati</taxon>
        <taxon>Pseudomonadota</taxon>
        <taxon>Gammaproteobacteria</taxon>
        <taxon>Pseudomonadales</taxon>
        <taxon>Pseudomonadaceae</taxon>
        <taxon>Pseudomonas</taxon>
    </lineage>
</organism>
<name>A0A085VM36_PSESX</name>
<dbReference type="EMBL" id="JPQU01000027">
    <property type="protein sequence ID" value="KFE56499.1"/>
    <property type="molecule type" value="Genomic_DNA"/>
</dbReference>
<evidence type="ECO:0000313" key="2">
    <source>
        <dbReference type="Proteomes" id="UP000028631"/>
    </source>
</evidence>
<evidence type="ECO:0000313" key="1">
    <source>
        <dbReference type="EMBL" id="KFE56499.1"/>
    </source>
</evidence>
<dbReference type="AlphaFoldDB" id="A0A085VM36"/>
<gene>
    <name evidence="1" type="ORF">IV01_09325</name>
</gene>
<comment type="caution">
    <text evidence="1">The sequence shown here is derived from an EMBL/GenBank/DDBJ whole genome shotgun (WGS) entry which is preliminary data.</text>
</comment>